<dbReference type="Pfam" id="PF13007">
    <property type="entry name" value="LZ_Tnp_IS66"/>
    <property type="match status" value="1"/>
</dbReference>
<dbReference type="Pfam" id="PF13005">
    <property type="entry name" value="zf-IS66"/>
    <property type="match status" value="1"/>
</dbReference>
<feature type="domain" description="Transposase TnpC homeodomain" evidence="2">
    <location>
        <begin position="55"/>
        <end position="127"/>
    </location>
</feature>
<proteinExistence type="predicted"/>
<dbReference type="EMBL" id="FQXE01000009">
    <property type="protein sequence ID" value="SHI12343.1"/>
    <property type="molecule type" value="Genomic_DNA"/>
</dbReference>
<gene>
    <name evidence="3" type="ORF">SAMN04488135_109170</name>
</gene>
<evidence type="ECO:0000313" key="4">
    <source>
        <dbReference type="Proteomes" id="UP000184226"/>
    </source>
</evidence>
<evidence type="ECO:0000313" key="3">
    <source>
        <dbReference type="EMBL" id="SHI12343.1"/>
    </source>
</evidence>
<accession>A0A1M5YLC5</accession>
<reference evidence="3 4" key="1">
    <citation type="submission" date="2016-11" db="EMBL/GenBank/DDBJ databases">
        <authorList>
            <person name="Jaros S."/>
            <person name="Januszkiewicz K."/>
            <person name="Wedrychowicz H."/>
        </authorList>
    </citation>
    <scope>NUCLEOTIDE SEQUENCE [LARGE SCALE GENOMIC DNA]</scope>
    <source>
        <strain evidence="3 4">CGMCC 1.10190</strain>
    </source>
</reference>
<keyword evidence="3" id="KW-0862">Zinc</keyword>
<keyword evidence="4" id="KW-1185">Reference proteome</keyword>
<organism evidence="3 4">
    <name type="scientific">Pollutimonas bauzanensis</name>
    <dbReference type="NCBI Taxonomy" id="658167"/>
    <lineage>
        <taxon>Bacteria</taxon>
        <taxon>Pseudomonadati</taxon>
        <taxon>Pseudomonadota</taxon>
        <taxon>Betaproteobacteria</taxon>
        <taxon>Burkholderiales</taxon>
        <taxon>Alcaligenaceae</taxon>
        <taxon>Pollutimonas</taxon>
    </lineage>
</organism>
<dbReference type="OrthoDB" id="9794514at2"/>
<dbReference type="RefSeq" id="WP_073105022.1">
    <property type="nucleotide sequence ID" value="NZ_FQXE01000009.1"/>
</dbReference>
<protein>
    <submittedName>
        <fullName evidence="3">Zinc-finger binding domain of transposase IS66</fullName>
    </submittedName>
</protein>
<dbReference type="AlphaFoldDB" id="A0A1M5YLC5"/>
<dbReference type="InterPro" id="IPR024463">
    <property type="entry name" value="Transposase_TnpC_homeodom"/>
</dbReference>
<keyword evidence="3" id="KW-0479">Metal-binding</keyword>
<evidence type="ECO:0000259" key="2">
    <source>
        <dbReference type="Pfam" id="PF13007"/>
    </source>
</evidence>
<dbReference type="PANTHER" id="PTHR33678:SF1">
    <property type="entry name" value="BLL1576 PROTEIN"/>
    <property type="match status" value="1"/>
</dbReference>
<dbReference type="STRING" id="658167.SAMN04488135_109170"/>
<feature type="domain" description="Transposase IS66 zinc-finger binding" evidence="1">
    <location>
        <begin position="134"/>
        <end position="176"/>
    </location>
</feature>
<dbReference type="Proteomes" id="UP000184226">
    <property type="component" value="Unassembled WGS sequence"/>
</dbReference>
<sequence length="217" mass="24162">MAVMSVKSVPNLDQLDANALRALARQLMGELDETRQVVATQAHDIQFKEIHIRKLTHEIAVLRRYRFGKKSEQLGGEQGLLLEDAVDADIAAIEQELINLGGQPPGQKAVSQPTRQVLPPELPRIQVRHEPHCTTCTCGCQMQRIGQDITEKLDYTPGVFSVEQHIRGEWTCRQCEILTQAPMPAQIIDKGIATSGLLAHVLVAKYADHRVLRTQPP</sequence>
<dbReference type="PANTHER" id="PTHR33678">
    <property type="entry name" value="BLL1576 PROTEIN"/>
    <property type="match status" value="1"/>
</dbReference>
<evidence type="ECO:0000259" key="1">
    <source>
        <dbReference type="Pfam" id="PF13005"/>
    </source>
</evidence>
<dbReference type="InterPro" id="IPR052344">
    <property type="entry name" value="Transposase-related"/>
</dbReference>
<name>A0A1M5YLC5_9BURK</name>
<keyword evidence="3" id="KW-0863">Zinc-finger</keyword>
<dbReference type="InterPro" id="IPR024474">
    <property type="entry name" value="Znf_dom_IS66"/>
</dbReference>
<dbReference type="GO" id="GO:0008270">
    <property type="term" value="F:zinc ion binding"/>
    <property type="evidence" value="ECO:0007669"/>
    <property type="project" value="UniProtKB-KW"/>
</dbReference>